<dbReference type="EMBL" id="BROQ01000090">
    <property type="protein sequence ID" value="GKZ24599.1"/>
    <property type="molecule type" value="Genomic_DNA"/>
</dbReference>
<dbReference type="Proteomes" id="UP001143548">
    <property type="component" value="Unassembled WGS sequence"/>
</dbReference>
<comment type="caution">
    <text evidence="2">The sequence shown here is derived from an EMBL/GenBank/DDBJ whole genome shotgun (WGS) entry which is preliminary data.</text>
</comment>
<dbReference type="InterPro" id="IPR018712">
    <property type="entry name" value="Tle1-like_cat"/>
</dbReference>
<organism evidence="2 3">
    <name type="scientific">Aspergillus brasiliensis</name>
    <dbReference type="NCBI Taxonomy" id="319629"/>
    <lineage>
        <taxon>Eukaryota</taxon>
        <taxon>Fungi</taxon>
        <taxon>Dikarya</taxon>
        <taxon>Ascomycota</taxon>
        <taxon>Pezizomycotina</taxon>
        <taxon>Eurotiomycetes</taxon>
        <taxon>Eurotiomycetidae</taxon>
        <taxon>Eurotiales</taxon>
        <taxon>Aspergillaceae</taxon>
        <taxon>Aspergillus</taxon>
        <taxon>Aspergillus subgen. Circumdati</taxon>
    </lineage>
</organism>
<evidence type="ECO:0000313" key="2">
    <source>
        <dbReference type="EMBL" id="GKZ24599.1"/>
    </source>
</evidence>
<dbReference type="Pfam" id="PF09994">
    <property type="entry name" value="T6SS_Tle1-like_cat"/>
    <property type="match status" value="1"/>
</dbReference>
<sequence>MSDPKKRIVLCFDGTSQASNHGREEVPSNATKLSLSLERWFTNDDGVRSPQIVYYDSGVGTDEVGEIGKDFTAGLGKTLDQKVCEAYHFIATNYCDGDELYFFGFSRGAFTARATAGLICRVGICTREDLSQFWKMWAVYTHLPSSGDIKTTKWYEPVKPGGKIIIEIHGTKKELIEGEGKDWIDRTQKSLDNLNIQVVGVWDTVGSLGLPRNQFIDVDYWNKQHQFYNTEIHPSGGSDNKNGDLEFLANTTFAWMVDRCLPLLDFSLERVINLLESHDKSVQGLIKQYAQTGQTGTFWTGGPLLDSFKGLVYRTQGSLVRTPGLTQRMRDDNMGELETYLDRLLEANDGVLGPRMMDENPQTRQSKDWSEVVKSFPKPLLRV</sequence>
<protein>
    <recommendedName>
        <fullName evidence="1">T6SS Phospholipase effector Tle1-like catalytic domain-containing protein</fullName>
    </recommendedName>
</protein>
<name>A0A9W5YVK2_9EURO</name>
<evidence type="ECO:0000313" key="3">
    <source>
        <dbReference type="Proteomes" id="UP001143548"/>
    </source>
</evidence>
<feature type="domain" description="T6SS Phospholipase effector Tle1-like catalytic" evidence="1">
    <location>
        <begin position="6"/>
        <end position="234"/>
    </location>
</feature>
<dbReference type="PANTHER" id="PTHR33840">
    <property type="match status" value="1"/>
</dbReference>
<accession>A0A9W5YVK2</accession>
<dbReference type="PANTHER" id="PTHR33840:SF1">
    <property type="entry name" value="TLE1 PHOSPHOLIPASE DOMAIN-CONTAINING PROTEIN"/>
    <property type="match status" value="1"/>
</dbReference>
<reference evidence="2" key="1">
    <citation type="submission" date="2022-07" db="EMBL/GenBank/DDBJ databases">
        <title>Taxonomy of Aspergillus series Nigri: significant species reduction supported by multi-species coalescent approaches.</title>
        <authorList>
            <person name="Bian C."/>
            <person name="Kusuya Y."/>
            <person name="Sklenar F."/>
            <person name="D'hooge E."/>
            <person name="Yaguchi T."/>
            <person name="Takahashi H."/>
            <person name="Hubka V."/>
        </authorList>
    </citation>
    <scope>NUCLEOTIDE SEQUENCE</scope>
    <source>
        <strain evidence="2">CBS 733.88</strain>
    </source>
</reference>
<proteinExistence type="predicted"/>
<dbReference type="AlphaFoldDB" id="A0A9W5YVK2"/>
<gene>
    <name evidence="2" type="ORF">AbraCBS73388_011587</name>
</gene>
<evidence type="ECO:0000259" key="1">
    <source>
        <dbReference type="Pfam" id="PF09994"/>
    </source>
</evidence>